<proteinExistence type="predicted"/>
<gene>
    <name evidence="1" type="ORF">EVAR_93053_1</name>
</gene>
<evidence type="ECO:0000313" key="1">
    <source>
        <dbReference type="EMBL" id="GBP13080.1"/>
    </source>
</evidence>
<comment type="caution">
    <text evidence="1">The sequence shown here is derived from an EMBL/GenBank/DDBJ whole genome shotgun (WGS) entry which is preliminary data.</text>
</comment>
<keyword evidence="2" id="KW-1185">Reference proteome</keyword>
<organism evidence="1 2">
    <name type="scientific">Eumeta variegata</name>
    <name type="common">Bagworm moth</name>
    <name type="synonym">Eumeta japonica</name>
    <dbReference type="NCBI Taxonomy" id="151549"/>
    <lineage>
        <taxon>Eukaryota</taxon>
        <taxon>Metazoa</taxon>
        <taxon>Ecdysozoa</taxon>
        <taxon>Arthropoda</taxon>
        <taxon>Hexapoda</taxon>
        <taxon>Insecta</taxon>
        <taxon>Pterygota</taxon>
        <taxon>Neoptera</taxon>
        <taxon>Endopterygota</taxon>
        <taxon>Lepidoptera</taxon>
        <taxon>Glossata</taxon>
        <taxon>Ditrysia</taxon>
        <taxon>Tineoidea</taxon>
        <taxon>Psychidae</taxon>
        <taxon>Oiketicinae</taxon>
        <taxon>Eumeta</taxon>
    </lineage>
</organism>
<sequence>MWITSPYASPRMCRDYSINDERAGGERAFPCALGGAGGARAGALARSVVARSPPAAGVQRVSAPDKAVIAEPRDSAARRRFEHKGPTD</sequence>
<name>A0A4C1THM9_EUMVA</name>
<protein>
    <submittedName>
        <fullName evidence="1">Uncharacterized protein</fullName>
    </submittedName>
</protein>
<dbReference type="AlphaFoldDB" id="A0A4C1THM9"/>
<dbReference type="EMBL" id="BGZK01000055">
    <property type="protein sequence ID" value="GBP13080.1"/>
    <property type="molecule type" value="Genomic_DNA"/>
</dbReference>
<accession>A0A4C1THM9</accession>
<dbReference type="Proteomes" id="UP000299102">
    <property type="component" value="Unassembled WGS sequence"/>
</dbReference>
<reference evidence="1 2" key="1">
    <citation type="journal article" date="2019" name="Commun. Biol.">
        <title>The bagworm genome reveals a unique fibroin gene that provides high tensile strength.</title>
        <authorList>
            <person name="Kono N."/>
            <person name="Nakamura H."/>
            <person name="Ohtoshi R."/>
            <person name="Tomita M."/>
            <person name="Numata K."/>
            <person name="Arakawa K."/>
        </authorList>
    </citation>
    <scope>NUCLEOTIDE SEQUENCE [LARGE SCALE GENOMIC DNA]</scope>
</reference>
<evidence type="ECO:0000313" key="2">
    <source>
        <dbReference type="Proteomes" id="UP000299102"/>
    </source>
</evidence>